<sequence length="51" mass="5458">MVSARLVFLAALQAADHQANLGPADPDVLQEGIVHCRKGPFRHAVNPVTPE</sequence>
<dbReference type="AlphaFoldDB" id="A0A1R3VFN5"/>
<organism evidence="1 2">
    <name type="scientific">Mesorhizobium prunaredense</name>
    <dbReference type="NCBI Taxonomy" id="1631249"/>
    <lineage>
        <taxon>Bacteria</taxon>
        <taxon>Pseudomonadati</taxon>
        <taxon>Pseudomonadota</taxon>
        <taxon>Alphaproteobacteria</taxon>
        <taxon>Hyphomicrobiales</taxon>
        <taxon>Phyllobacteriaceae</taxon>
        <taxon>Mesorhizobium</taxon>
    </lineage>
</organism>
<evidence type="ECO:0000313" key="2">
    <source>
        <dbReference type="Proteomes" id="UP000188388"/>
    </source>
</evidence>
<dbReference type="EMBL" id="FTPD01000045">
    <property type="protein sequence ID" value="SIT58070.1"/>
    <property type="molecule type" value="Genomic_DNA"/>
</dbReference>
<reference evidence="2" key="1">
    <citation type="submission" date="2017-01" db="EMBL/GenBank/DDBJ databases">
        <authorList>
            <person name="Brunel B."/>
        </authorList>
    </citation>
    <scope>NUCLEOTIDE SEQUENCE [LARGE SCALE GENOMIC DNA]</scope>
</reference>
<evidence type="ECO:0000313" key="1">
    <source>
        <dbReference type="EMBL" id="SIT58070.1"/>
    </source>
</evidence>
<keyword evidence="2" id="KW-1185">Reference proteome</keyword>
<gene>
    <name evidence="1" type="ORF">BQ8794_50172</name>
</gene>
<name>A0A1R3VFN5_9HYPH</name>
<accession>A0A1R3VFN5</accession>
<dbReference type="Proteomes" id="UP000188388">
    <property type="component" value="Unassembled WGS sequence"/>
</dbReference>
<proteinExistence type="predicted"/>
<protein>
    <submittedName>
        <fullName evidence="1">Uncharacterized protein</fullName>
    </submittedName>
</protein>